<gene>
    <name evidence="3" type="ORF">DILT_LOCUS17898</name>
</gene>
<feature type="coiled-coil region" evidence="1">
    <location>
        <begin position="53"/>
        <end position="87"/>
    </location>
</feature>
<feature type="coiled-coil region" evidence="1">
    <location>
        <begin position="652"/>
        <end position="686"/>
    </location>
</feature>
<proteinExistence type="predicted"/>
<feature type="compositionally biased region" description="Basic and acidic residues" evidence="2">
    <location>
        <begin position="352"/>
        <end position="364"/>
    </location>
</feature>
<evidence type="ECO:0000313" key="4">
    <source>
        <dbReference type="Proteomes" id="UP000281553"/>
    </source>
</evidence>
<dbReference type="GO" id="GO:0000146">
    <property type="term" value="F:microfilament motor activity"/>
    <property type="evidence" value="ECO:0007669"/>
    <property type="project" value="TreeGrafter"/>
</dbReference>
<dbReference type="AlphaFoldDB" id="A0A3P7P1I2"/>
<name>A0A3P7P1I2_DIBLA</name>
<feature type="non-terminal residue" evidence="3">
    <location>
        <position position="748"/>
    </location>
</feature>
<keyword evidence="4" id="KW-1185">Reference proteome</keyword>
<keyword evidence="1" id="KW-0175">Coiled coil</keyword>
<dbReference type="GO" id="GO:0005737">
    <property type="term" value="C:cytoplasm"/>
    <property type="evidence" value="ECO:0007669"/>
    <property type="project" value="TreeGrafter"/>
</dbReference>
<reference evidence="3 4" key="1">
    <citation type="submission" date="2018-11" db="EMBL/GenBank/DDBJ databases">
        <authorList>
            <consortium name="Pathogen Informatics"/>
        </authorList>
    </citation>
    <scope>NUCLEOTIDE SEQUENCE [LARGE SCALE GENOMIC DNA]</scope>
</reference>
<feature type="coiled-coil region" evidence="1">
    <location>
        <begin position="512"/>
        <end position="553"/>
    </location>
</feature>
<evidence type="ECO:0000313" key="3">
    <source>
        <dbReference type="EMBL" id="VDN39487.1"/>
    </source>
</evidence>
<dbReference type="GO" id="GO:0016460">
    <property type="term" value="C:myosin II complex"/>
    <property type="evidence" value="ECO:0007669"/>
    <property type="project" value="TreeGrafter"/>
</dbReference>
<feature type="coiled-coil region" evidence="1">
    <location>
        <begin position="119"/>
        <end position="146"/>
    </location>
</feature>
<feature type="region of interest" description="Disordered" evidence="2">
    <location>
        <begin position="349"/>
        <end position="376"/>
    </location>
</feature>
<dbReference type="GO" id="GO:0032982">
    <property type="term" value="C:myosin filament"/>
    <property type="evidence" value="ECO:0007669"/>
    <property type="project" value="TreeGrafter"/>
</dbReference>
<feature type="region of interest" description="Disordered" evidence="2">
    <location>
        <begin position="699"/>
        <end position="748"/>
    </location>
</feature>
<organism evidence="3 4">
    <name type="scientific">Dibothriocephalus latus</name>
    <name type="common">Fish tapeworm</name>
    <name type="synonym">Diphyllobothrium latum</name>
    <dbReference type="NCBI Taxonomy" id="60516"/>
    <lineage>
        <taxon>Eukaryota</taxon>
        <taxon>Metazoa</taxon>
        <taxon>Spiralia</taxon>
        <taxon>Lophotrochozoa</taxon>
        <taxon>Platyhelminthes</taxon>
        <taxon>Cestoda</taxon>
        <taxon>Eucestoda</taxon>
        <taxon>Diphyllobothriidea</taxon>
        <taxon>Diphyllobothriidae</taxon>
        <taxon>Dibothriocephalus</taxon>
    </lineage>
</organism>
<dbReference type="PANTHER" id="PTHR45615">
    <property type="entry name" value="MYOSIN HEAVY CHAIN, NON-MUSCLE"/>
    <property type="match status" value="1"/>
</dbReference>
<evidence type="ECO:0000256" key="1">
    <source>
        <dbReference type="SAM" id="Coils"/>
    </source>
</evidence>
<dbReference type="GO" id="GO:0051015">
    <property type="term" value="F:actin filament binding"/>
    <property type="evidence" value="ECO:0007669"/>
    <property type="project" value="TreeGrafter"/>
</dbReference>
<dbReference type="EMBL" id="UYRU01095661">
    <property type="protein sequence ID" value="VDN39487.1"/>
    <property type="molecule type" value="Genomic_DNA"/>
</dbReference>
<evidence type="ECO:0000256" key="2">
    <source>
        <dbReference type="SAM" id="MobiDB-lite"/>
    </source>
</evidence>
<feature type="region of interest" description="Disordered" evidence="2">
    <location>
        <begin position="303"/>
        <end position="332"/>
    </location>
</feature>
<accession>A0A3P7P1I2</accession>
<feature type="compositionally biased region" description="Polar residues" evidence="2">
    <location>
        <begin position="707"/>
        <end position="722"/>
    </location>
</feature>
<dbReference type="OrthoDB" id="6272343at2759"/>
<dbReference type="Proteomes" id="UP000281553">
    <property type="component" value="Unassembled WGS sequence"/>
</dbReference>
<protein>
    <submittedName>
        <fullName evidence="3">Uncharacterized protein</fullName>
    </submittedName>
</protein>
<dbReference type="Gene3D" id="1.10.287.1490">
    <property type="match status" value="1"/>
</dbReference>
<dbReference type="PANTHER" id="PTHR45615:SF40">
    <property type="entry name" value="MYOSIN HEAVY CHAIN, NON-MUSCLE"/>
    <property type="match status" value="1"/>
</dbReference>
<sequence length="748" mass="81929">MTSYDTAQWSPKRSTRDKLVDCCHGYLEEGEATVLEKQHQDETVTACHLRDQVASLQDQVDSLQDQVASLQDQLARRTGEIEEARSLVVKLYEETANAYPPLSDLNHNARLSLLVQMFFASQNNKIAELESRIQEGQSQEAKLQAGISRLCEQLEEAVEAGKALSEDRRELISLIITLTKQEQEEDELVEIEHTLCSKPQSPVAAHEQFPGCDNKRLAGLMEGVNNIKWQAGLSQKITAAVVARLTNWANDLTAKSAFAQAATEEKLSTTQSDLAKLMEQLAEVNANLDDSKREVEELQKKLNASEAEKLRPSAEDANEQFRLPTPPPAVSEADWRAATPDVSLVDAWSQGRTDEKTALRHTEDASSGTEPDENTPLLESFTEARSDVMLHTANADDFGPYTAVSGQTESVATRSPEEDQVVHPVIEPVLTAEASAPKLGVAPPSQETEVSLMTAPETAAELKSAISSLKAQLEQADVEHQVGVELLRGQLSAALDRLRGLQVVQSAYQTDLQQLKTVLALKTKQEEELNRTIASMNERVTELVGQVDGLRAECLAKDSEKTDVLIELEAMREAYRRVTADRKATILNEVSDSSEGQPGVTVETDETLPWNPCCVSAVSFIAAVAQGEPMQFNLIRDLAYSEACRVRLAGALVAAEQQVGELKALLESLQMEVELKHAEIADKNRQLILLDAETNIRMPTDEGTDLYPSSQEPGGDTRSSVSVEPPVGTNGKKPHTPDSLRPTAAAYK</sequence>